<organism evidence="2 3">
    <name type="scientific">Undibacterium fentianense</name>
    <dbReference type="NCBI Taxonomy" id="2828728"/>
    <lineage>
        <taxon>Bacteria</taxon>
        <taxon>Pseudomonadati</taxon>
        <taxon>Pseudomonadota</taxon>
        <taxon>Betaproteobacteria</taxon>
        <taxon>Burkholderiales</taxon>
        <taxon>Oxalobacteraceae</taxon>
        <taxon>Undibacterium</taxon>
    </lineage>
</organism>
<evidence type="ECO:0000313" key="3">
    <source>
        <dbReference type="Proteomes" id="UP000678545"/>
    </source>
</evidence>
<sequence length="169" mass="18697">MSTGALEKGASQGIPVKLVMLGGAVLILLAGVFAFDRSRAAQRTADSRVAEAEVSLAQAKDRQQLAQRNRALIEGAQKLQKLADETAYLPGGWGERQINMRQTNLLRSQVNPLLMSSARNKDQLLKLEEFDLAVTHSQEGLFEVLPDSRQPLMLTFRGSLYFRLSERSL</sequence>
<evidence type="ECO:0000313" key="2">
    <source>
        <dbReference type="EMBL" id="MBR7800849.1"/>
    </source>
</evidence>
<feature type="transmembrane region" description="Helical" evidence="1">
    <location>
        <begin position="14"/>
        <end position="35"/>
    </location>
</feature>
<accession>A0A941E579</accession>
<dbReference type="EMBL" id="JAGSPJ010000005">
    <property type="protein sequence ID" value="MBR7800849.1"/>
    <property type="molecule type" value="Genomic_DNA"/>
</dbReference>
<name>A0A941E579_9BURK</name>
<reference evidence="2" key="1">
    <citation type="submission" date="2021-04" db="EMBL/GenBank/DDBJ databases">
        <title>novel species isolated from subtropical streams in China.</title>
        <authorList>
            <person name="Lu H."/>
        </authorList>
    </citation>
    <scope>NUCLEOTIDE SEQUENCE</scope>
    <source>
        <strain evidence="2">FT137W</strain>
    </source>
</reference>
<keyword evidence="1" id="KW-1133">Transmembrane helix</keyword>
<protein>
    <submittedName>
        <fullName evidence="2">Uncharacterized protein</fullName>
    </submittedName>
</protein>
<dbReference type="RefSeq" id="WP_212675977.1">
    <property type="nucleotide sequence ID" value="NZ_JAGSPJ010000005.1"/>
</dbReference>
<dbReference type="AlphaFoldDB" id="A0A941E579"/>
<proteinExistence type="predicted"/>
<dbReference type="Proteomes" id="UP000678545">
    <property type="component" value="Unassembled WGS sequence"/>
</dbReference>
<keyword evidence="3" id="KW-1185">Reference proteome</keyword>
<keyword evidence="1" id="KW-0472">Membrane</keyword>
<keyword evidence="1" id="KW-0812">Transmembrane</keyword>
<evidence type="ECO:0000256" key="1">
    <source>
        <dbReference type="SAM" id="Phobius"/>
    </source>
</evidence>
<comment type="caution">
    <text evidence="2">The sequence shown here is derived from an EMBL/GenBank/DDBJ whole genome shotgun (WGS) entry which is preliminary data.</text>
</comment>
<gene>
    <name evidence="2" type="ORF">KDM90_12640</name>
</gene>